<proteinExistence type="predicted"/>
<dbReference type="Proteomes" id="UP000288805">
    <property type="component" value="Unassembled WGS sequence"/>
</dbReference>
<evidence type="ECO:0000313" key="1">
    <source>
        <dbReference type="EMBL" id="RVW85597.1"/>
    </source>
</evidence>
<dbReference type="EMBL" id="QGNW01000202">
    <property type="protein sequence ID" value="RVW85597.1"/>
    <property type="molecule type" value="Genomic_DNA"/>
</dbReference>
<accession>A0A438HME4</accession>
<name>A0A438HME4_VITVI</name>
<gene>
    <name evidence="1" type="ORF">CK203_037479</name>
</gene>
<dbReference type="AlphaFoldDB" id="A0A438HME4"/>
<evidence type="ECO:0000313" key="2">
    <source>
        <dbReference type="Proteomes" id="UP000288805"/>
    </source>
</evidence>
<reference evidence="1 2" key="1">
    <citation type="journal article" date="2018" name="PLoS Genet.">
        <title>Population sequencing reveals clonal diversity and ancestral inbreeding in the grapevine cultivar Chardonnay.</title>
        <authorList>
            <person name="Roach M.J."/>
            <person name="Johnson D.L."/>
            <person name="Bohlmann J."/>
            <person name="van Vuuren H.J."/>
            <person name="Jones S.J."/>
            <person name="Pretorius I.S."/>
            <person name="Schmidt S.A."/>
            <person name="Borneman A.R."/>
        </authorList>
    </citation>
    <scope>NUCLEOTIDE SEQUENCE [LARGE SCALE GENOMIC DNA]</scope>
    <source>
        <strain evidence="2">cv. Chardonnay</strain>
        <tissue evidence="1">Leaf</tissue>
    </source>
</reference>
<dbReference type="PANTHER" id="PTHR47599">
    <property type="entry name" value="CELL-TO-CELL MOVEMENT PROTEIN"/>
    <property type="match status" value="1"/>
</dbReference>
<sequence length="142" mass="16416">MESNMAHGPVYFNYFPDLELSCIDDMAIHKALTLNVQTKGYDMDPRAKNILIVYRIYYKAMTTSVNAKCLLKSPKGKTLLFQANEEHSSVMTLKEIPWESLTHSNTWNFTQLALPKPIQNRKTLFIMQDDKGNVTIQFPKRE</sequence>
<protein>
    <submittedName>
        <fullName evidence="1">Uncharacterized protein</fullName>
    </submittedName>
</protein>
<comment type="caution">
    <text evidence="1">The sequence shown here is derived from an EMBL/GenBank/DDBJ whole genome shotgun (WGS) entry which is preliminary data.</text>
</comment>
<dbReference type="InterPro" id="IPR051596">
    <property type="entry name" value="Caulimoviridae_Movement"/>
</dbReference>
<dbReference type="PANTHER" id="PTHR47599:SF4">
    <property type="entry name" value="POLYPROTEIN"/>
    <property type="match status" value="1"/>
</dbReference>
<organism evidence="1 2">
    <name type="scientific">Vitis vinifera</name>
    <name type="common">Grape</name>
    <dbReference type="NCBI Taxonomy" id="29760"/>
    <lineage>
        <taxon>Eukaryota</taxon>
        <taxon>Viridiplantae</taxon>
        <taxon>Streptophyta</taxon>
        <taxon>Embryophyta</taxon>
        <taxon>Tracheophyta</taxon>
        <taxon>Spermatophyta</taxon>
        <taxon>Magnoliopsida</taxon>
        <taxon>eudicotyledons</taxon>
        <taxon>Gunneridae</taxon>
        <taxon>Pentapetalae</taxon>
        <taxon>rosids</taxon>
        <taxon>Vitales</taxon>
        <taxon>Vitaceae</taxon>
        <taxon>Viteae</taxon>
        <taxon>Vitis</taxon>
    </lineage>
</organism>